<comment type="caution">
    <text evidence="5">The sequence shown here is derived from an EMBL/GenBank/DDBJ whole genome shotgun (WGS) entry which is preliminary data.</text>
</comment>
<keyword evidence="3" id="KW-0269">Exonuclease</keyword>
<evidence type="ECO:0000313" key="6">
    <source>
        <dbReference type="Proteomes" id="UP000248214"/>
    </source>
</evidence>
<sequence length="239" mass="27484">MNPMGQWLKQLSGMMTTNNAISERDPAKMAYLRRLQKSLKQQDHLHIPFSQLTVVVFDIETTGFYPQKGDRILSIGATKVEGTKVSEEKPFYSLIKSEEPVSEKINKITGITSNELMDAPPAEEVLIDFFKYIHNHSLVAHHASHEKLFMQHMTWSLFKTRFEHRLLDTSFLTKLIEPMSELITLEECCAHYGINAANRHHALYDAKMTAEMWAKCVDQVTQLGFTNLKDVYAHLAKMR</sequence>
<dbReference type="NCBIfam" id="TIGR00573">
    <property type="entry name" value="dnaq"/>
    <property type="match status" value="1"/>
</dbReference>
<feature type="domain" description="Exonuclease" evidence="4">
    <location>
        <begin position="53"/>
        <end position="222"/>
    </location>
</feature>
<dbReference type="GO" id="GO:0006260">
    <property type="term" value="P:DNA replication"/>
    <property type="evidence" value="ECO:0007669"/>
    <property type="project" value="InterPro"/>
</dbReference>
<protein>
    <submittedName>
        <fullName evidence="5">DNA polymerase III subunit epsilon</fullName>
    </submittedName>
</protein>
<evidence type="ECO:0000256" key="3">
    <source>
        <dbReference type="ARBA" id="ARBA00022839"/>
    </source>
</evidence>
<keyword evidence="2" id="KW-0378">Hydrolase</keyword>
<evidence type="ECO:0000256" key="2">
    <source>
        <dbReference type="ARBA" id="ARBA00022801"/>
    </source>
</evidence>
<dbReference type="GO" id="GO:0008408">
    <property type="term" value="F:3'-5' exonuclease activity"/>
    <property type="evidence" value="ECO:0007669"/>
    <property type="project" value="TreeGrafter"/>
</dbReference>
<dbReference type="GO" id="GO:0003887">
    <property type="term" value="F:DNA-directed DNA polymerase activity"/>
    <property type="evidence" value="ECO:0007669"/>
    <property type="project" value="InterPro"/>
</dbReference>
<dbReference type="CDD" id="cd06127">
    <property type="entry name" value="DEDDh"/>
    <property type="match status" value="1"/>
</dbReference>
<dbReference type="FunFam" id="3.30.420.10:FF:000045">
    <property type="entry name" value="3'-5' exonuclease DinG"/>
    <property type="match status" value="1"/>
</dbReference>
<evidence type="ECO:0000259" key="4">
    <source>
        <dbReference type="SMART" id="SM00479"/>
    </source>
</evidence>
<evidence type="ECO:0000256" key="1">
    <source>
        <dbReference type="ARBA" id="ARBA00022722"/>
    </source>
</evidence>
<evidence type="ECO:0000313" key="5">
    <source>
        <dbReference type="EMBL" id="PYZ95166.1"/>
    </source>
</evidence>
<gene>
    <name evidence="5" type="ORF">CR194_06530</name>
</gene>
<dbReference type="GO" id="GO:0003677">
    <property type="term" value="F:DNA binding"/>
    <property type="evidence" value="ECO:0007669"/>
    <property type="project" value="InterPro"/>
</dbReference>
<dbReference type="InterPro" id="IPR013520">
    <property type="entry name" value="Ribonucl_H"/>
</dbReference>
<dbReference type="OrthoDB" id="9804290at2"/>
<dbReference type="InterPro" id="IPR012337">
    <property type="entry name" value="RNaseH-like_sf"/>
</dbReference>
<keyword evidence="1" id="KW-0540">Nuclease</keyword>
<name>A0A323TMA1_9BACI</name>
<proteinExistence type="predicted"/>
<dbReference type="PANTHER" id="PTHR30231:SF4">
    <property type="entry name" value="PROTEIN NEN2"/>
    <property type="match status" value="1"/>
</dbReference>
<dbReference type="EMBL" id="PDOD01000001">
    <property type="protein sequence ID" value="PYZ95166.1"/>
    <property type="molecule type" value="Genomic_DNA"/>
</dbReference>
<dbReference type="AlphaFoldDB" id="A0A323TMA1"/>
<dbReference type="SUPFAM" id="SSF53098">
    <property type="entry name" value="Ribonuclease H-like"/>
    <property type="match status" value="1"/>
</dbReference>
<keyword evidence="6" id="KW-1185">Reference proteome</keyword>
<dbReference type="NCBIfam" id="NF005836">
    <property type="entry name" value="PRK07740.1"/>
    <property type="match status" value="1"/>
</dbReference>
<dbReference type="PANTHER" id="PTHR30231">
    <property type="entry name" value="DNA POLYMERASE III SUBUNIT EPSILON"/>
    <property type="match status" value="1"/>
</dbReference>
<reference evidence="5 6" key="1">
    <citation type="submission" date="2017-10" db="EMBL/GenBank/DDBJ databases">
        <title>Bacillus sp. nov., a halophilic bacterium isolated from a Keqin Lake.</title>
        <authorList>
            <person name="Wang H."/>
        </authorList>
    </citation>
    <scope>NUCLEOTIDE SEQUENCE [LARGE SCALE GENOMIC DNA]</scope>
    <source>
        <strain evidence="5 6">KQ-12</strain>
    </source>
</reference>
<organism evidence="5 6">
    <name type="scientific">Salipaludibacillus keqinensis</name>
    <dbReference type="NCBI Taxonomy" id="2045207"/>
    <lineage>
        <taxon>Bacteria</taxon>
        <taxon>Bacillati</taxon>
        <taxon>Bacillota</taxon>
        <taxon>Bacilli</taxon>
        <taxon>Bacillales</taxon>
        <taxon>Bacillaceae</taxon>
    </lineage>
</organism>
<dbReference type="Gene3D" id="3.30.420.10">
    <property type="entry name" value="Ribonuclease H-like superfamily/Ribonuclease H"/>
    <property type="match status" value="1"/>
</dbReference>
<dbReference type="InterPro" id="IPR036397">
    <property type="entry name" value="RNaseH_sf"/>
</dbReference>
<dbReference type="Proteomes" id="UP000248214">
    <property type="component" value="Unassembled WGS sequence"/>
</dbReference>
<dbReference type="Pfam" id="PF00929">
    <property type="entry name" value="RNase_T"/>
    <property type="match status" value="1"/>
</dbReference>
<accession>A0A323TMA1</accession>
<dbReference type="GO" id="GO:0005829">
    <property type="term" value="C:cytosol"/>
    <property type="evidence" value="ECO:0007669"/>
    <property type="project" value="TreeGrafter"/>
</dbReference>
<dbReference type="InterPro" id="IPR006054">
    <property type="entry name" value="DnaQ"/>
</dbReference>
<dbReference type="SMART" id="SM00479">
    <property type="entry name" value="EXOIII"/>
    <property type="match status" value="1"/>
</dbReference>